<dbReference type="PANTHER" id="PTHR10742">
    <property type="entry name" value="FLAVIN MONOAMINE OXIDASE"/>
    <property type="match status" value="1"/>
</dbReference>
<comment type="caution">
    <text evidence="3">The sequence shown here is derived from an EMBL/GenBank/DDBJ whole genome shotgun (WGS) entry which is preliminary data.</text>
</comment>
<organism evidence="3 4">
    <name type="scientific">Pyrocoelia pectoralis</name>
    <dbReference type="NCBI Taxonomy" id="417401"/>
    <lineage>
        <taxon>Eukaryota</taxon>
        <taxon>Metazoa</taxon>
        <taxon>Ecdysozoa</taxon>
        <taxon>Arthropoda</taxon>
        <taxon>Hexapoda</taxon>
        <taxon>Insecta</taxon>
        <taxon>Pterygota</taxon>
        <taxon>Neoptera</taxon>
        <taxon>Endopterygota</taxon>
        <taxon>Coleoptera</taxon>
        <taxon>Polyphaga</taxon>
        <taxon>Elateriformia</taxon>
        <taxon>Elateroidea</taxon>
        <taxon>Lampyridae</taxon>
        <taxon>Lampyrinae</taxon>
        <taxon>Pyrocoelia</taxon>
    </lineage>
</organism>
<dbReference type="GO" id="GO:0046592">
    <property type="term" value="F:polyamine oxidase activity"/>
    <property type="evidence" value="ECO:0007669"/>
    <property type="project" value="TreeGrafter"/>
</dbReference>
<proteinExistence type="predicted"/>
<evidence type="ECO:0000259" key="2">
    <source>
        <dbReference type="Pfam" id="PF01593"/>
    </source>
</evidence>
<dbReference type="AlphaFoldDB" id="A0AAN7VKQ0"/>
<dbReference type="Gene3D" id="3.50.50.60">
    <property type="entry name" value="FAD/NAD(P)-binding domain"/>
    <property type="match status" value="1"/>
</dbReference>
<evidence type="ECO:0000256" key="1">
    <source>
        <dbReference type="SAM" id="Phobius"/>
    </source>
</evidence>
<evidence type="ECO:0000313" key="4">
    <source>
        <dbReference type="Proteomes" id="UP001329430"/>
    </source>
</evidence>
<dbReference type="Pfam" id="PF01593">
    <property type="entry name" value="Amino_oxidase"/>
    <property type="match status" value="1"/>
</dbReference>
<evidence type="ECO:0000313" key="3">
    <source>
        <dbReference type="EMBL" id="KAK5649620.1"/>
    </source>
</evidence>
<dbReference type="EMBL" id="JAVRBK010000001">
    <property type="protein sequence ID" value="KAK5649620.1"/>
    <property type="molecule type" value="Genomic_DNA"/>
</dbReference>
<name>A0AAN7VKQ0_9COLE</name>
<dbReference type="InterPro" id="IPR050281">
    <property type="entry name" value="Flavin_monoamine_oxidase"/>
</dbReference>
<dbReference type="PANTHER" id="PTHR10742:SF416">
    <property type="entry name" value="SPERMINE OXIDASE"/>
    <property type="match status" value="1"/>
</dbReference>
<gene>
    <name evidence="3" type="ORF">RI129_000649</name>
</gene>
<dbReference type="Gene3D" id="3.90.660.10">
    <property type="match status" value="1"/>
</dbReference>
<keyword evidence="4" id="KW-1185">Reference proteome</keyword>
<keyword evidence="1" id="KW-0812">Transmembrane</keyword>
<feature type="domain" description="Amine oxidase" evidence="2">
    <location>
        <begin position="42"/>
        <end position="476"/>
    </location>
</feature>
<protein>
    <recommendedName>
        <fullName evidence="2">Amine oxidase domain-containing protein</fullName>
    </recommendedName>
</protein>
<dbReference type="Proteomes" id="UP001329430">
    <property type="component" value="Chromosome 1"/>
</dbReference>
<reference evidence="3 4" key="1">
    <citation type="journal article" date="2024" name="Insects">
        <title>An Improved Chromosome-Level Genome Assembly of the Firefly Pyrocoelia pectoralis.</title>
        <authorList>
            <person name="Fu X."/>
            <person name="Meyer-Rochow V.B."/>
            <person name="Ballantyne L."/>
            <person name="Zhu X."/>
        </authorList>
    </citation>
    <scope>NUCLEOTIDE SEQUENCE [LARGE SCALE GENOMIC DNA]</scope>
    <source>
        <strain evidence="3">XCY_ONT2</strain>
    </source>
</reference>
<dbReference type="SUPFAM" id="SSF51905">
    <property type="entry name" value="FAD/NAD(P)-binding domain"/>
    <property type="match status" value="1"/>
</dbReference>
<dbReference type="InterPro" id="IPR002937">
    <property type="entry name" value="Amino_oxidase"/>
</dbReference>
<sequence length="480" mass="54480">MSTAKGTRFERFKEVSVDGNVGNEMWKLPVNYYQVIIIGAGMAGIGAALRLYENGCKNIKILEAKKEAGGRIKTIPLQNGFIDIGAQWIHGTDNNCLYRIAKEHNLLSDEMSEEGCGLYIRDDGFVFDSALVDEVNFELGKIILECEKFIDESTFPISVGNFLEDKFETYIERSKSDVEMKKELFDWHIKFLLVDNSCSSLEYVSAKEWGRYNGGPEHVNLKNGYKSLVDVLISMLPNKVLKYSSPVSRICWSNNKNCVRLYCVNGEEYDCDHVIVTVSLGVLKDSPNFFQPNLPNKMRETIHSMGFYGIAKIFLIYDVKWWNANGFQLVWRRKRKLYGSKKWLRYITGFDLVYNQPNILLGWVGGEGVPAMERLTETDIGLHCTELLTRILNSTVPNPSKVIRTKWMCSPWVRGGYCHITPQCDKTNTGPLTLSEPVFVGDVPRILLAGEACNSKHFSTTHGAFESGQMQAQRVLDYLK</sequence>
<accession>A0AAN7VKQ0</accession>
<keyword evidence="1" id="KW-1133">Transmembrane helix</keyword>
<dbReference type="SUPFAM" id="SSF54373">
    <property type="entry name" value="FAD-linked reductases, C-terminal domain"/>
    <property type="match status" value="1"/>
</dbReference>
<feature type="transmembrane region" description="Helical" evidence="1">
    <location>
        <begin position="32"/>
        <end position="52"/>
    </location>
</feature>
<keyword evidence="1" id="KW-0472">Membrane</keyword>
<dbReference type="InterPro" id="IPR036188">
    <property type="entry name" value="FAD/NAD-bd_sf"/>
</dbReference>